<dbReference type="Gene3D" id="1.10.1370.40">
    <property type="match status" value="1"/>
</dbReference>
<accession>A0ABD3M5P6</accession>
<gene>
    <name evidence="1" type="ORF">ACHAWU_002074</name>
</gene>
<reference evidence="1 2" key="1">
    <citation type="submission" date="2024-10" db="EMBL/GenBank/DDBJ databases">
        <title>Updated reference genomes for cyclostephanoid diatoms.</title>
        <authorList>
            <person name="Roberts W.R."/>
            <person name="Alverson A.J."/>
        </authorList>
    </citation>
    <scope>NUCLEOTIDE SEQUENCE [LARGE SCALE GENOMIC DNA]</scope>
    <source>
        <strain evidence="1 2">AJA232-27</strain>
    </source>
</reference>
<name>A0ABD3M5P6_9STRA</name>
<protein>
    <submittedName>
        <fullName evidence="1">Uncharacterized protein</fullName>
    </submittedName>
</protein>
<comment type="caution">
    <text evidence="1">The sequence shown here is derived from an EMBL/GenBank/DDBJ whole genome shotgun (WGS) entry which is preliminary data.</text>
</comment>
<evidence type="ECO:0000313" key="1">
    <source>
        <dbReference type="EMBL" id="KAL3759273.1"/>
    </source>
</evidence>
<organism evidence="1 2">
    <name type="scientific">Discostella pseudostelligera</name>
    <dbReference type="NCBI Taxonomy" id="259834"/>
    <lineage>
        <taxon>Eukaryota</taxon>
        <taxon>Sar</taxon>
        <taxon>Stramenopiles</taxon>
        <taxon>Ochrophyta</taxon>
        <taxon>Bacillariophyta</taxon>
        <taxon>Coscinodiscophyceae</taxon>
        <taxon>Thalassiosirophycidae</taxon>
        <taxon>Stephanodiscales</taxon>
        <taxon>Stephanodiscaceae</taxon>
        <taxon>Discostella</taxon>
    </lineage>
</organism>
<proteinExistence type="predicted"/>
<evidence type="ECO:0000313" key="2">
    <source>
        <dbReference type="Proteomes" id="UP001530293"/>
    </source>
</evidence>
<dbReference type="Proteomes" id="UP001530293">
    <property type="component" value="Unassembled WGS sequence"/>
</dbReference>
<dbReference type="AlphaFoldDB" id="A0ABD3M5P6"/>
<sequence>MEVLQKEKAFVEGGGNIEPCGMVRFILPLPRHRDNICDGRRTMTGGISSNNDIDDDESSQFSGYFTMEKSIEGMKVLVNKLFGITMKEVDIPLEERWDIDTTKEEAVPSKGTK</sequence>
<keyword evidence="2" id="KW-1185">Reference proteome</keyword>
<dbReference type="EMBL" id="JALLBG020000206">
    <property type="protein sequence ID" value="KAL3759273.1"/>
    <property type="molecule type" value="Genomic_DNA"/>
</dbReference>